<dbReference type="OrthoDB" id="3768645at2759"/>
<reference evidence="2" key="1">
    <citation type="submission" date="2021-05" db="EMBL/GenBank/DDBJ databases">
        <authorList>
            <person name="Stam R."/>
        </authorList>
    </citation>
    <scope>NUCLEOTIDE SEQUENCE</scope>
    <source>
        <strain evidence="2">CS162</strain>
    </source>
</reference>
<dbReference type="EMBL" id="CAJRGZ010000030">
    <property type="protein sequence ID" value="CAG5186144.1"/>
    <property type="molecule type" value="Genomic_DNA"/>
</dbReference>
<keyword evidence="3" id="KW-1185">Reference proteome</keyword>
<dbReference type="RefSeq" id="XP_043175078.1">
    <property type="nucleotide sequence ID" value="XM_043319143.1"/>
</dbReference>
<dbReference type="Pfam" id="PF12937">
    <property type="entry name" value="F-box-like"/>
    <property type="match status" value="1"/>
</dbReference>
<name>A0A8J2IBX0_9PLEO</name>
<comment type="caution">
    <text evidence="2">The sequence shown here is derived from an EMBL/GenBank/DDBJ whole genome shotgun (WGS) entry which is preliminary data.</text>
</comment>
<feature type="domain" description="F-box" evidence="1">
    <location>
        <begin position="1"/>
        <end position="53"/>
    </location>
</feature>
<organism evidence="2 3">
    <name type="scientific">Alternaria atra</name>
    <dbReference type="NCBI Taxonomy" id="119953"/>
    <lineage>
        <taxon>Eukaryota</taxon>
        <taxon>Fungi</taxon>
        <taxon>Dikarya</taxon>
        <taxon>Ascomycota</taxon>
        <taxon>Pezizomycotina</taxon>
        <taxon>Dothideomycetes</taxon>
        <taxon>Pleosporomycetidae</taxon>
        <taxon>Pleosporales</taxon>
        <taxon>Pleosporineae</taxon>
        <taxon>Pleosporaceae</taxon>
        <taxon>Alternaria</taxon>
        <taxon>Alternaria sect. Ulocladioides</taxon>
    </lineage>
</organism>
<dbReference type="SUPFAM" id="SSF81383">
    <property type="entry name" value="F-box domain"/>
    <property type="match status" value="1"/>
</dbReference>
<sequence>MASITNLPTELIEYILIDLDSRDAINLAQTCKALYTVALSAAYHTITLVWDNTPRSDISGREETVRKGPKIQSLILTLTEKPGYIRLIKNMEFCAEGCLEYNFEDGCSTSFPGVEFDTKHEEWRNEMFSVYVEEEGLWRWGAGYEWEAQHMMVALLVGICQAHLESLTIAWEFFLHNKWFPTMMKHGIAKNSAASEAEDGEPAWFAKLKTVRVTLEENEKAETWGFNFEQEQGTLLLFFYLPMIESLQIVACSERDEHGGIRSEEEEVDLSFEWPLEVPPLPHTLKTLRLVRSSMDPLTIHHLLRQATNVRIFEYDCYMHPDYAPLQLSILKDALRHVRTTLTDLIVRYEHYNNVYLNCVALETEDAVTGSLGPLHDYFPVLTNLTISLPVLFGIETAASDDTPSLADYLTATLETLTITDDLWEYEELQGRYEDLNAMAIFRQYLAGETPSSRPLRSEPYTIETTRGKVDPDKIENGILWVQGREPEWKTATPRLKKLTYDLTKLCIGYWTLSKPKEQLLGLCESQRIEGEVLLWALNDYPNLKIYGWR</sequence>
<evidence type="ECO:0000313" key="3">
    <source>
        <dbReference type="Proteomes" id="UP000676310"/>
    </source>
</evidence>
<protein>
    <recommendedName>
        <fullName evidence="1">F-box domain-containing protein</fullName>
    </recommendedName>
</protein>
<dbReference type="PROSITE" id="PS50181">
    <property type="entry name" value="FBOX"/>
    <property type="match status" value="1"/>
</dbReference>
<evidence type="ECO:0000259" key="1">
    <source>
        <dbReference type="PROSITE" id="PS50181"/>
    </source>
</evidence>
<dbReference type="InterPro" id="IPR036047">
    <property type="entry name" value="F-box-like_dom_sf"/>
</dbReference>
<dbReference type="GeneID" id="67011781"/>
<dbReference type="AlphaFoldDB" id="A0A8J2IBX0"/>
<evidence type="ECO:0000313" key="2">
    <source>
        <dbReference type="EMBL" id="CAG5186144.1"/>
    </source>
</evidence>
<dbReference type="Proteomes" id="UP000676310">
    <property type="component" value="Unassembled WGS sequence"/>
</dbReference>
<proteinExistence type="predicted"/>
<dbReference type="InterPro" id="IPR001810">
    <property type="entry name" value="F-box_dom"/>
</dbReference>
<accession>A0A8J2IBX0</accession>
<gene>
    <name evidence="2" type="ORF">ALTATR162_LOCUS11501</name>
</gene>